<name>A0A383VKP4_TETOB</name>
<feature type="compositionally biased region" description="Gly residues" evidence="1">
    <location>
        <begin position="879"/>
        <end position="891"/>
    </location>
</feature>
<feature type="compositionally biased region" description="Basic and acidic residues" evidence="1">
    <location>
        <begin position="716"/>
        <end position="725"/>
    </location>
</feature>
<evidence type="ECO:0000256" key="3">
    <source>
        <dbReference type="SAM" id="SignalP"/>
    </source>
</evidence>
<keyword evidence="3" id="KW-0732">Signal</keyword>
<keyword evidence="2" id="KW-0472">Membrane</keyword>
<proteinExistence type="predicted"/>
<reference evidence="4 5" key="1">
    <citation type="submission" date="2016-10" db="EMBL/GenBank/DDBJ databases">
        <authorList>
            <person name="Cai Z."/>
        </authorList>
    </citation>
    <scope>NUCLEOTIDE SEQUENCE [LARGE SCALE GENOMIC DNA]</scope>
</reference>
<dbReference type="EMBL" id="FNXT01000588">
    <property type="protein sequence ID" value="SZX65254.1"/>
    <property type="molecule type" value="Genomic_DNA"/>
</dbReference>
<evidence type="ECO:0000256" key="1">
    <source>
        <dbReference type="SAM" id="MobiDB-lite"/>
    </source>
</evidence>
<keyword evidence="5" id="KW-1185">Reference proteome</keyword>
<gene>
    <name evidence="4" type="ORF">BQ4739_LOCUS5698</name>
</gene>
<dbReference type="Proteomes" id="UP000256970">
    <property type="component" value="Unassembled WGS sequence"/>
</dbReference>
<feature type="transmembrane region" description="Helical" evidence="2">
    <location>
        <begin position="671"/>
        <end position="694"/>
    </location>
</feature>
<feature type="signal peptide" evidence="3">
    <location>
        <begin position="1"/>
        <end position="31"/>
    </location>
</feature>
<feature type="compositionally biased region" description="Polar residues" evidence="1">
    <location>
        <begin position="461"/>
        <end position="471"/>
    </location>
</feature>
<feature type="region of interest" description="Disordered" evidence="1">
    <location>
        <begin position="700"/>
        <end position="792"/>
    </location>
</feature>
<feature type="region of interest" description="Disordered" evidence="1">
    <location>
        <begin position="453"/>
        <end position="512"/>
    </location>
</feature>
<evidence type="ECO:0000256" key="2">
    <source>
        <dbReference type="SAM" id="Phobius"/>
    </source>
</evidence>
<protein>
    <recommendedName>
        <fullName evidence="6">CBM1 domain-containing protein</fullName>
    </recommendedName>
</protein>
<feature type="region of interest" description="Disordered" evidence="1">
    <location>
        <begin position="155"/>
        <end position="181"/>
    </location>
</feature>
<feature type="compositionally biased region" description="Polar residues" evidence="1">
    <location>
        <begin position="733"/>
        <end position="759"/>
    </location>
</feature>
<dbReference type="PROSITE" id="PS51257">
    <property type="entry name" value="PROKAR_LIPOPROTEIN"/>
    <property type="match status" value="1"/>
</dbReference>
<feature type="compositionally biased region" description="Polar residues" evidence="1">
    <location>
        <begin position="898"/>
        <end position="914"/>
    </location>
</feature>
<feature type="compositionally biased region" description="Low complexity" evidence="1">
    <location>
        <begin position="171"/>
        <end position="180"/>
    </location>
</feature>
<feature type="compositionally biased region" description="Low complexity" evidence="1">
    <location>
        <begin position="931"/>
        <end position="940"/>
    </location>
</feature>
<feature type="chain" id="PRO_5016648637" description="CBM1 domain-containing protein" evidence="3">
    <location>
        <begin position="32"/>
        <end position="940"/>
    </location>
</feature>
<feature type="compositionally biased region" description="Basic and acidic residues" evidence="1">
    <location>
        <begin position="156"/>
        <end position="166"/>
    </location>
</feature>
<evidence type="ECO:0000313" key="5">
    <source>
        <dbReference type="Proteomes" id="UP000256970"/>
    </source>
</evidence>
<keyword evidence="2" id="KW-0812">Transmembrane</keyword>
<dbReference type="AlphaFoldDB" id="A0A383VKP4"/>
<organism evidence="4 5">
    <name type="scientific">Tetradesmus obliquus</name>
    <name type="common">Green alga</name>
    <name type="synonym">Acutodesmus obliquus</name>
    <dbReference type="NCBI Taxonomy" id="3088"/>
    <lineage>
        <taxon>Eukaryota</taxon>
        <taxon>Viridiplantae</taxon>
        <taxon>Chlorophyta</taxon>
        <taxon>core chlorophytes</taxon>
        <taxon>Chlorophyceae</taxon>
        <taxon>CS clade</taxon>
        <taxon>Sphaeropleales</taxon>
        <taxon>Scenedesmaceae</taxon>
        <taxon>Tetradesmus</taxon>
    </lineage>
</organism>
<evidence type="ECO:0008006" key="6">
    <source>
        <dbReference type="Google" id="ProtNLM"/>
    </source>
</evidence>
<evidence type="ECO:0000313" key="4">
    <source>
        <dbReference type="EMBL" id="SZX65254.1"/>
    </source>
</evidence>
<feature type="region of interest" description="Disordered" evidence="1">
    <location>
        <begin position="876"/>
        <end position="940"/>
    </location>
</feature>
<keyword evidence="2" id="KW-1133">Transmembrane helix</keyword>
<sequence length="940" mass="98901">MGRSLPRARLPAATAAAALLLALLACSCVHCQEEPAAVPAAAAPDAAATEAAVPDAAVPDAAVQMVSQAGCECLSTWYDAAGIERQGCANPDMDPMGDWCQVNPNTCLGYYGVYTSANGSDVFYDYCSAVREKTVGGCLCAPDWSMGPGATVGKPHYRDRCARPEAPDGEQQQQQQQQQQHGSSMEAAVVWLWCPRSQLQQCQLKQQQQQAKRKCRVDFATCPENSTVGEFDFCEDTPAAAAAAAAAGESERSVSTTFHNCDCKAGWIYTYVDGSKANFSACANPDGDPMGPWCAVDPATCDRFAGEIDGQERNETLGYDYCNNKFRHPEPNSCAAVLQEFDQCGGKSKCSDFGCEDEPWPGACCPQGTRCYRQDSFYYQCLSPYNVQRLKEQQAAAAAAGIAFAGLKPDTTAPLQQLPDQAGLLSQDLLPEEQQQAVVEEEQEDILTQEDPASLLPSPAQDASQSLNSAETQTQTQTQVADSANSLIPSPGQAGSGDSWRNSDGLTAPITLSPARQPTKVYTKLKIDMDYDKLVSSPENTARFKSDVVTWLKSSVGNTQNVQDAGVMAIVRGSVVALAYVEFKPDTPAQEIELATSHLRTNADRLYGASSLPSAWGGLVSYLVSPNAAALDGAAMEMVPQQRGKTGKLGSALDGAAMEMVPQQRSKTGKLGSGAIAGIAVALVCAVALSAYVVKRTLGAKRRREAGEDASGNLEHSSKHFHQDMEIDGPVDGNSTYSSNGPADGSTYSSNESYAASPTKSNKSNKSNMSQGASPTRSAGFGRVGAWSDRSNSKSAEEVAYLDEEAEPVGLVVPASGASNLSTVAVHGSASAGSPQALAARAATPDAAFLPDECEHTFDEEELDLAKNPVGRLRAMYGQGQGRNSGTGTPGGNRNNGDSYTGSAASFHSLSSRPASGAGAATGAVLKQRRISSTSRSSDS</sequence>
<accession>A0A383VKP4</accession>